<protein>
    <submittedName>
        <fullName evidence="5">Glycine zipper 2TM domain-containing protein</fullName>
    </submittedName>
</protein>
<evidence type="ECO:0000313" key="5">
    <source>
        <dbReference type="EMBL" id="MFC0677698.1"/>
    </source>
</evidence>
<dbReference type="Proteomes" id="UP001589896">
    <property type="component" value="Unassembled WGS sequence"/>
</dbReference>
<feature type="signal peptide" evidence="3">
    <location>
        <begin position="1"/>
        <end position="21"/>
    </location>
</feature>
<dbReference type="InterPro" id="IPR008816">
    <property type="entry name" value="Gly_zipper_2TM_dom"/>
</dbReference>
<evidence type="ECO:0000313" key="6">
    <source>
        <dbReference type="Proteomes" id="UP001589896"/>
    </source>
</evidence>
<keyword evidence="6" id="KW-1185">Reference proteome</keyword>
<feature type="chain" id="PRO_5046084065" evidence="3">
    <location>
        <begin position="22"/>
        <end position="284"/>
    </location>
</feature>
<dbReference type="RefSeq" id="WP_386666560.1">
    <property type="nucleotide sequence ID" value="NZ_JBHLTG010000001.1"/>
</dbReference>
<comment type="caution">
    <text evidence="5">The sequence shown here is derived from an EMBL/GenBank/DDBJ whole genome shotgun (WGS) entry which is preliminary data.</text>
</comment>
<comment type="subcellular location">
    <subcellularLocation>
        <location evidence="1">Membrane</location>
    </subcellularLocation>
</comment>
<feature type="domain" description="Glycine zipper 2TM" evidence="4">
    <location>
        <begin position="133"/>
        <end position="173"/>
    </location>
</feature>
<dbReference type="EMBL" id="JBHLTG010000001">
    <property type="protein sequence ID" value="MFC0677698.1"/>
    <property type="molecule type" value="Genomic_DNA"/>
</dbReference>
<keyword evidence="3" id="KW-0732">Signal</keyword>
<evidence type="ECO:0000256" key="3">
    <source>
        <dbReference type="SAM" id="SignalP"/>
    </source>
</evidence>
<evidence type="ECO:0000256" key="2">
    <source>
        <dbReference type="ARBA" id="ARBA00023136"/>
    </source>
</evidence>
<organism evidence="5 6">
    <name type="scientific">Lysobacter korlensis</name>
    <dbReference type="NCBI Taxonomy" id="553636"/>
    <lineage>
        <taxon>Bacteria</taxon>
        <taxon>Pseudomonadati</taxon>
        <taxon>Pseudomonadota</taxon>
        <taxon>Gammaproteobacteria</taxon>
        <taxon>Lysobacterales</taxon>
        <taxon>Lysobacteraceae</taxon>
        <taxon>Lysobacter</taxon>
    </lineage>
</organism>
<accession>A0ABV6RP90</accession>
<dbReference type="NCBIfam" id="NF008437">
    <property type="entry name" value="PRK11280.1"/>
    <property type="match status" value="1"/>
</dbReference>
<name>A0ABV6RP90_9GAMM</name>
<keyword evidence="2" id="KW-0472">Membrane</keyword>
<sequence length="284" mass="29764">MDKNIIAVAVASMLVGGVAVAAYDSFTPETRAPLARAAALPAAKNFAPVADAAPQDAIRPQYASQFAPAAPTGPRIEYAEVVDVDPINEKRPLYATVIATDPVRETSTTSVPREVCEDVVVQDRLAERDGNVGGTVAGALIGGLVGNQVGGGNGRKAATAAGAVAGGFIGNRVDRNHVGGRVVTRTDRQCRTVYSDSKSSRVVGYTVTYRNPDGTTGTMQTGSRPGKRVRLGTDDHVVGYDVSYRYQGQVDTVRLDDRPGTRLPVIDGQVVTQTAAAFQPDPRG</sequence>
<reference evidence="5 6" key="1">
    <citation type="submission" date="2024-09" db="EMBL/GenBank/DDBJ databases">
        <authorList>
            <person name="Sun Q."/>
            <person name="Mori K."/>
        </authorList>
    </citation>
    <scope>NUCLEOTIDE SEQUENCE [LARGE SCALE GENOMIC DNA]</scope>
    <source>
        <strain evidence="5 6">KCTC 23076</strain>
    </source>
</reference>
<dbReference type="PANTHER" id="PTHR35603">
    <property type="match status" value="1"/>
</dbReference>
<dbReference type="Pfam" id="PF05433">
    <property type="entry name" value="Rick_17kDa_Anti"/>
    <property type="match status" value="1"/>
</dbReference>
<gene>
    <name evidence="5" type="ORF">ACFFGH_07560</name>
</gene>
<dbReference type="PANTHER" id="PTHR35603:SF2">
    <property type="entry name" value="OUTER MEMBRANE LIPOPROTEIN"/>
    <property type="match status" value="1"/>
</dbReference>
<evidence type="ECO:0000256" key="1">
    <source>
        <dbReference type="ARBA" id="ARBA00004370"/>
    </source>
</evidence>
<evidence type="ECO:0000259" key="4">
    <source>
        <dbReference type="Pfam" id="PF05433"/>
    </source>
</evidence>
<proteinExistence type="predicted"/>
<dbReference type="InterPro" id="IPR051407">
    <property type="entry name" value="Bact_OM_lipoprot/Surf_antigen"/>
</dbReference>